<dbReference type="GO" id="GO:0046872">
    <property type="term" value="F:metal ion binding"/>
    <property type="evidence" value="ECO:0007669"/>
    <property type="project" value="UniProtKB-KW"/>
</dbReference>
<evidence type="ECO:0000256" key="3">
    <source>
        <dbReference type="ARBA" id="ARBA00022989"/>
    </source>
</evidence>
<feature type="transmembrane region" description="Helical" evidence="6">
    <location>
        <begin position="130"/>
        <end position="150"/>
    </location>
</feature>
<feature type="transmembrane region" description="Helical" evidence="6">
    <location>
        <begin position="219"/>
        <end position="237"/>
    </location>
</feature>
<dbReference type="AlphaFoldDB" id="A0A9D2DWH9"/>
<reference evidence="7" key="2">
    <citation type="submission" date="2021-04" db="EMBL/GenBank/DDBJ databases">
        <authorList>
            <person name="Gilroy R."/>
        </authorList>
    </citation>
    <scope>NUCLEOTIDE SEQUENCE</scope>
    <source>
        <strain evidence="7">CHK33-5263</strain>
    </source>
</reference>
<feature type="transmembrane region" description="Helical" evidence="6">
    <location>
        <begin position="186"/>
        <end position="207"/>
    </location>
</feature>
<dbReference type="PANTHER" id="PTHR20855:SF3">
    <property type="entry name" value="LD03007P"/>
    <property type="match status" value="1"/>
</dbReference>
<dbReference type="GO" id="GO:0016020">
    <property type="term" value="C:membrane"/>
    <property type="evidence" value="ECO:0007669"/>
    <property type="project" value="UniProtKB-SubCell"/>
</dbReference>
<feature type="transmembrane region" description="Helical" evidence="6">
    <location>
        <begin position="102"/>
        <end position="124"/>
    </location>
</feature>
<feature type="transmembrane region" description="Helical" evidence="6">
    <location>
        <begin position="162"/>
        <end position="180"/>
    </location>
</feature>
<dbReference type="PANTHER" id="PTHR20855">
    <property type="entry name" value="ADIPOR/PROGESTIN RECEPTOR-RELATED"/>
    <property type="match status" value="1"/>
</dbReference>
<keyword evidence="5" id="KW-0862">Zinc</keyword>
<evidence type="ECO:0000256" key="5">
    <source>
        <dbReference type="PIRSR" id="PIRSR604254-1"/>
    </source>
</evidence>
<sequence>MQAIVSGNCPAKEAETKQIQRPGKKGFLSFYTKGEEIFNAVSHIVGGAMGLAFWVVLAILAYPDAMALTGVSLFGFGVVTLYTMSTLYHFLPDGRAKGVFRVFDHCTIYLLIAGTYSPFCLIALGGTTVGWVVFAIQWVCAVAGIIMNAIAMNNKVVKGISMALYFVEGWMALVLFPLLLETMSLAAIIFLLAGGIAYTGGIVFFALGRKLRWFHSIWHLFDIAGTALQFVSILLLLI</sequence>
<evidence type="ECO:0000256" key="4">
    <source>
        <dbReference type="ARBA" id="ARBA00023136"/>
    </source>
</evidence>
<keyword evidence="2 6" id="KW-0812">Transmembrane</keyword>
<proteinExistence type="predicted"/>
<dbReference type="Proteomes" id="UP000824044">
    <property type="component" value="Unassembled WGS sequence"/>
</dbReference>
<feature type="transmembrane region" description="Helical" evidence="6">
    <location>
        <begin position="37"/>
        <end position="62"/>
    </location>
</feature>
<dbReference type="InterPro" id="IPR004254">
    <property type="entry name" value="AdipoR/HlyIII-related"/>
</dbReference>
<feature type="binding site" evidence="5">
    <location>
        <position position="89"/>
    </location>
    <ligand>
        <name>Zn(2+)</name>
        <dbReference type="ChEBI" id="CHEBI:29105"/>
    </ligand>
</feature>
<evidence type="ECO:0000313" key="8">
    <source>
        <dbReference type="Proteomes" id="UP000824044"/>
    </source>
</evidence>
<protein>
    <submittedName>
        <fullName evidence="7">Hemolysin III family protein</fullName>
    </submittedName>
</protein>
<comment type="subcellular location">
    <subcellularLocation>
        <location evidence="1">Membrane</location>
        <topology evidence="1">Multi-pass membrane protein</topology>
    </subcellularLocation>
</comment>
<accession>A0A9D2DWH9</accession>
<comment type="caution">
    <text evidence="7">The sequence shown here is derived from an EMBL/GenBank/DDBJ whole genome shotgun (WGS) entry which is preliminary data.</text>
</comment>
<organism evidence="7 8">
    <name type="scientific">Candidatus Gallimonas intestinigallinarum</name>
    <dbReference type="NCBI Taxonomy" id="2838604"/>
    <lineage>
        <taxon>Bacteria</taxon>
        <taxon>Bacillati</taxon>
        <taxon>Bacillota</taxon>
        <taxon>Clostridia</taxon>
        <taxon>Candidatus Gallimonas</taxon>
    </lineage>
</organism>
<evidence type="ECO:0000256" key="1">
    <source>
        <dbReference type="ARBA" id="ARBA00004141"/>
    </source>
</evidence>
<gene>
    <name evidence="7" type="ORF">H9812_03715</name>
</gene>
<keyword evidence="3 6" id="KW-1133">Transmembrane helix</keyword>
<reference evidence="7" key="1">
    <citation type="journal article" date="2021" name="PeerJ">
        <title>Extensive microbial diversity within the chicken gut microbiome revealed by metagenomics and culture.</title>
        <authorList>
            <person name="Gilroy R."/>
            <person name="Ravi A."/>
            <person name="Getino M."/>
            <person name="Pursley I."/>
            <person name="Horton D.L."/>
            <person name="Alikhan N.F."/>
            <person name="Baker D."/>
            <person name="Gharbi K."/>
            <person name="Hall N."/>
            <person name="Watson M."/>
            <person name="Adriaenssens E.M."/>
            <person name="Foster-Nyarko E."/>
            <person name="Jarju S."/>
            <person name="Secka A."/>
            <person name="Antonio M."/>
            <person name="Oren A."/>
            <person name="Chaudhuri R.R."/>
            <person name="La Ragione R."/>
            <person name="Hildebrand F."/>
            <person name="Pallen M.J."/>
        </authorList>
    </citation>
    <scope>NUCLEOTIDE SEQUENCE</scope>
    <source>
        <strain evidence="7">CHK33-5263</strain>
    </source>
</reference>
<keyword evidence="4 6" id="KW-0472">Membrane</keyword>
<evidence type="ECO:0000256" key="2">
    <source>
        <dbReference type="ARBA" id="ARBA00022692"/>
    </source>
</evidence>
<feature type="transmembrane region" description="Helical" evidence="6">
    <location>
        <begin position="68"/>
        <end position="90"/>
    </location>
</feature>
<feature type="binding site" evidence="5">
    <location>
        <position position="215"/>
    </location>
    <ligand>
        <name>Zn(2+)</name>
        <dbReference type="ChEBI" id="CHEBI:29105"/>
    </ligand>
</feature>
<feature type="binding site" evidence="5">
    <location>
        <position position="219"/>
    </location>
    <ligand>
        <name>Zn(2+)</name>
        <dbReference type="ChEBI" id="CHEBI:29105"/>
    </ligand>
</feature>
<dbReference type="Pfam" id="PF03006">
    <property type="entry name" value="HlyIII"/>
    <property type="match status" value="1"/>
</dbReference>
<dbReference type="EMBL" id="DXBS01000073">
    <property type="protein sequence ID" value="HIZ24567.1"/>
    <property type="molecule type" value="Genomic_DNA"/>
</dbReference>
<evidence type="ECO:0000256" key="6">
    <source>
        <dbReference type="SAM" id="Phobius"/>
    </source>
</evidence>
<keyword evidence="5" id="KW-0479">Metal-binding</keyword>
<name>A0A9D2DWH9_9FIRM</name>
<evidence type="ECO:0000313" key="7">
    <source>
        <dbReference type="EMBL" id="HIZ24567.1"/>
    </source>
</evidence>